<dbReference type="Pfam" id="PF03764">
    <property type="entry name" value="EFG_IV"/>
    <property type="match status" value="1"/>
</dbReference>
<keyword evidence="2" id="KW-0648">Protein biosynthesis</keyword>
<dbReference type="Gene3D" id="3.30.70.240">
    <property type="match status" value="1"/>
</dbReference>
<dbReference type="GO" id="GO:0003746">
    <property type="term" value="F:translation elongation factor activity"/>
    <property type="evidence" value="ECO:0007669"/>
    <property type="project" value="UniProtKB-KW"/>
</dbReference>
<organism evidence="5 6">
    <name type="scientific">Bhargavaea cecembensis</name>
    <dbReference type="NCBI Taxonomy" id="394098"/>
    <lineage>
        <taxon>Bacteria</taxon>
        <taxon>Bacillati</taxon>
        <taxon>Bacillota</taxon>
        <taxon>Bacilli</taxon>
        <taxon>Bacillales</taxon>
        <taxon>Caryophanaceae</taxon>
        <taxon>Bhargavaea</taxon>
    </lineage>
</organism>
<gene>
    <name evidence="5" type="ORF">AV656_09330</name>
</gene>
<dbReference type="SUPFAM" id="SSF54980">
    <property type="entry name" value="EF-G C-terminal domain-like"/>
    <property type="match status" value="2"/>
</dbReference>
<comment type="caution">
    <text evidence="5">The sequence shown here is derived from an EMBL/GenBank/DDBJ whole genome shotgun (WGS) entry which is preliminary data.</text>
</comment>
<keyword evidence="1" id="KW-0547">Nucleotide-binding</keyword>
<name>A0A161RIE2_9BACL</name>
<protein>
    <submittedName>
        <fullName evidence="5">Elongation factor G</fullName>
    </submittedName>
</protein>
<dbReference type="InterPro" id="IPR053905">
    <property type="entry name" value="EF-G-like_DII"/>
</dbReference>
<dbReference type="SMART" id="SM00889">
    <property type="entry name" value="EFG_IV"/>
    <property type="match status" value="1"/>
</dbReference>
<dbReference type="InterPro" id="IPR000795">
    <property type="entry name" value="T_Tr_GTP-bd_dom"/>
</dbReference>
<dbReference type="AlphaFoldDB" id="A0A161RIE2"/>
<dbReference type="InterPro" id="IPR041095">
    <property type="entry name" value="EFG_II"/>
</dbReference>
<dbReference type="PRINTS" id="PR01037">
    <property type="entry name" value="TCRTETOQM"/>
</dbReference>
<dbReference type="InterPro" id="IPR020568">
    <property type="entry name" value="Ribosomal_Su5_D2-typ_SF"/>
</dbReference>
<evidence type="ECO:0000259" key="4">
    <source>
        <dbReference type="PROSITE" id="PS51722"/>
    </source>
</evidence>
<dbReference type="PANTHER" id="PTHR43261:SF1">
    <property type="entry name" value="RIBOSOME-RELEASING FACTOR 2, MITOCHONDRIAL"/>
    <property type="match status" value="1"/>
</dbReference>
<dbReference type="SUPFAM" id="SSF54211">
    <property type="entry name" value="Ribosomal protein S5 domain 2-like"/>
    <property type="match status" value="1"/>
</dbReference>
<dbReference type="SUPFAM" id="SSF50447">
    <property type="entry name" value="Translation proteins"/>
    <property type="match status" value="1"/>
</dbReference>
<dbReference type="RefSeq" id="WP_063181721.1">
    <property type="nucleotide sequence ID" value="NZ_LQNT01000010.1"/>
</dbReference>
<dbReference type="OrthoDB" id="2443343at2"/>
<dbReference type="PANTHER" id="PTHR43261">
    <property type="entry name" value="TRANSLATION ELONGATION FACTOR G-RELATED"/>
    <property type="match status" value="1"/>
</dbReference>
<dbReference type="PRINTS" id="PR00315">
    <property type="entry name" value="ELONGATNFCT"/>
</dbReference>
<dbReference type="InterPro" id="IPR000640">
    <property type="entry name" value="EFG_V-like"/>
</dbReference>
<dbReference type="GO" id="GO:0003924">
    <property type="term" value="F:GTPase activity"/>
    <property type="evidence" value="ECO:0007669"/>
    <property type="project" value="InterPro"/>
</dbReference>
<dbReference type="Gene3D" id="3.30.70.870">
    <property type="entry name" value="Elongation Factor G (Translational Gtpase), domain 3"/>
    <property type="match status" value="1"/>
</dbReference>
<evidence type="ECO:0000256" key="1">
    <source>
        <dbReference type="ARBA" id="ARBA00022741"/>
    </source>
</evidence>
<dbReference type="Gene3D" id="3.40.50.300">
    <property type="entry name" value="P-loop containing nucleotide triphosphate hydrolases"/>
    <property type="match status" value="1"/>
</dbReference>
<sequence length="642" mass="71174">MFKTIGILAHVDAGKTTFSEQLLYHMEAIRTRGRVDHKDAFLDNHEIEKSRGITVFAEQAVFCHNGTEYTLIDTPGHVDFSPEMERAIRVMDAAFLVVSAADGVEGHTETVWGLLRKHRVPTFIFINKTDREGADREAALDEIRKSLSEDVVLLDDGLTPDVIEWMAERDETLLEHYLEEGFEEEVWIQAMRRLTLSGDVFPAGSGSALKDTGITEFFAWLDRLSDGNQADADGPFAAKVYKIRHDDGRQRITFLKLTGGRLSVRDEIRIDGEPQKVTQIRKYSGHQYTVRDSAASGELVAVMGLSGLEAGEPIGAETGRAAFSLTPSLSAAVRFSESVHPKDMLARFMLLDAEDPSLSVTWEEQAREIRVHVMGLIQLDVLTEVVRERFGADITFGEPSILYKETVRTAVTGYGHFEPLRHYAEVHLDIAPSERGAGITFKSHCHPNELAPGYQNLVGQVLTEEPHRGLLTGSALTDLEISLIRGRSHNEHTSGGDFREASLRALRQGLEKADNVLLEPVYDVKIKVDTGLMGRVLNDIRKSHGQFGDPETEGDAVRISARVPVSTFMGYPAEFASFTNGKGAISLRSGGYEECHNPEEVTERIGYDKDSDPDYSSSSIFCAKGKGYSIPWHEAEAAMHLL</sequence>
<keyword evidence="3" id="KW-0342">GTP-binding</keyword>
<evidence type="ECO:0000313" key="6">
    <source>
        <dbReference type="Proteomes" id="UP000076490"/>
    </source>
</evidence>
<evidence type="ECO:0000313" key="5">
    <source>
        <dbReference type="EMBL" id="KZE37888.1"/>
    </source>
</evidence>
<dbReference type="InterPro" id="IPR005225">
    <property type="entry name" value="Small_GTP-bd"/>
</dbReference>
<dbReference type="Gene3D" id="2.40.30.10">
    <property type="entry name" value="Translation factors"/>
    <property type="match status" value="1"/>
</dbReference>
<dbReference type="InterPro" id="IPR027417">
    <property type="entry name" value="P-loop_NTPase"/>
</dbReference>
<proteinExistence type="predicted"/>
<dbReference type="Gene3D" id="3.30.230.10">
    <property type="match status" value="1"/>
</dbReference>
<dbReference type="Pfam" id="PF00009">
    <property type="entry name" value="GTP_EFTU"/>
    <property type="match status" value="1"/>
</dbReference>
<dbReference type="EMBL" id="LQNT01000010">
    <property type="protein sequence ID" value="KZE37888.1"/>
    <property type="molecule type" value="Genomic_DNA"/>
</dbReference>
<dbReference type="InterPro" id="IPR005517">
    <property type="entry name" value="Transl_elong_EFG/EF2_IV"/>
</dbReference>
<evidence type="ECO:0000256" key="2">
    <source>
        <dbReference type="ARBA" id="ARBA00022917"/>
    </source>
</evidence>
<dbReference type="Pfam" id="PF22042">
    <property type="entry name" value="EF-G_D2"/>
    <property type="match status" value="1"/>
</dbReference>
<keyword evidence="5" id="KW-0251">Elongation factor</keyword>
<dbReference type="GO" id="GO:0032790">
    <property type="term" value="P:ribosome disassembly"/>
    <property type="evidence" value="ECO:0007669"/>
    <property type="project" value="TreeGrafter"/>
</dbReference>
<dbReference type="InterPro" id="IPR009000">
    <property type="entry name" value="Transl_B-barrel_sf"/>
</dbReference>
<reference evidence="5 6" key="1">
    <citation type="submission" date="2016-01" db="EMBL/GenBank/DDBJ databases">
        <title>Whole genome sequencing of Bhargavaea cecembensis T14.</title>
        <authorList>
            <person name="Hong K.W."/>
        </authorList>
    </citation>
    <scope>NUCLEOTIDE SEQUENCE [LARGE SCALE GENOMIC DNA]</scope>
    <source>
        <strain evidence="5 6">T14</strain>
    </source>
</reference>
<dbReference type="SMART" id="SM00838">
    <property type="entry name" value="EFG_C"/>
    <property type="match status" value="1"/>
</dbReference>
<evidence type="ECO:0000256" key="3">
    <source>
        <dbReference type="ARBA" id="ARBA00023134"/>
    </source>
</evidence>
<dbReference type="PROSITE" id="PS51722">
    <property type="entry name" value="G_TR_2"/>
    <property type="match status" value="1"/>
</dbReference>
<dbReference type="InterPro" id="IPR035647">
    <property type="entry name" value="EFG_III/V"/>
</dbReference>
<dbReference type="Pfam" id="PF14492">
    <property type="entry name" value="EFG_III"/>
    <property type="match status" value="1"/>
</dbReference>
<dbReference type="GO" id="GO:0005525">
    <property type="term" value="F:GTP binding"/>
    <property type="evidence" value="ECO:0007669"/>
    <property type="project" value="UniProtKB-KW"/>
</dbReference>
<accession>A0A161RIE2</accession>
<feature type="domain" description="Tr-type G" evidence="4">
    <location>
        <begin position="1"/>
        <end position="229"/>
    </location>
</feature>
<dbReference type="InterPro" id="IPR014721">
    <property type="entry name" value="Ribsml_uS5_D2-typ_fold_subgr"/>
</dbReference>
<dbReference type="SUPFAM" id="SSF52540">
    <property type="entry name" value="P-loop containing nucleoside triphosphate hydrolases"/>
    <property type="match status" value="1"/>
</dbReference>
<dbReference type="NCBIfam" id="TIGR00231">
    <property type="entry name" value="small_GTP"/>
    <property type="match status" value="1"/>
</dbReference>
<dbReference type="Proteomes" id="UP000076490">
    <property type="component" value="Unassembled WGS sequence"/>
</dbReference>
<dbReference type="Pfam" id="PF00679">
    <property type="entry name" value="EFG_C"/>
    <property type="match status" value="1"/>
</dbReference>